<dbReference type="InterPro" id="IPR011527">
    <property type="entry name" value="ABC1_TM_dom"/>
</dbReference>
<sequence>MHKNVETKRLSATLERTVDGVIALGMAIVLWYGSWLVLRDALTTGDAIVFLTYLKNAFKPVKILLSIRDVWQKLLHLESEF</sequence>
<dbReference type="Gene3D" id="1.20.1560.10">
    <property type="entry name" value="ABC transporter type 1, transmembrane domain"/>
    <property type="match status" value="1"/>
</dbReference>
<name>A0A563VKT4_9CYAN</name>
<proteinExistence type="predicted"/>
<dbReference type="GO" id="GO:0140359">
    <property type="term" value="F:ABC-type transporter activity"/>
    <property type="evidence" value="ECO:0007669"/>
    <property type="project" value="InterPro"/>
</dbReference>
<evidence type="ECO:0000256" key="1">
    <source>
        <dbReference type="ARBA" id="ARBA00004651"/>
    </source>
</evidence>
<dbReference type="Proteomes" id="UP000320055">
    <property type="component" value="Unassembled WGS sequence"/>
</dbReference>
<dbReference type="EMBL" id="CAACVJ010000036">
    <property type="protein sequence ID" value="VEP12060.1"/>
    <property type="molecule type" value="Genomic_DNA"/>
</dbReference>
<comment type="subcellular location">
    <subcellularLocation>
        <location evidence="1">Cell membrane</location>
        <topology evidence="1">Multi-pass membrane protein</topology>
    </subcellularLocation>
</comment>
<evidence type="ECO:0000313" key="8">
    <source>
        <dbReference type="Proteomes" id="UP000320055"/>
    </source>
</evidence>
<evidence type="ECO:0000256" key="5">
    <source>
        <dbReference type="SAM" id="Phobius"/>
    </source>
</evidence>
<dbReference type="PROSITE" id="PS50929">
    <property type="entry name" value="ABC_TM1F"/>
    <property type="match status" value="1"/>
</dbReference>
<feature type="domain" description="ABC transmembrane type-1" evidence="6">
    <location>
        <begin position="1"/>
        <end position="73"/>
    </location>
</feature>
<dbReference type="SUPFAM" id="SSF90123">
    <property type="entry name" value="ABC transporter transmembrane region"/>
    <property type="match status" value="1"/>
</dbReference>
<dbReference type="GO" id="GO:0005524">
    <property type="term" value="F:ATP binding"/>
    <property type="evidence" value="ECO:0007669"/>
    <property type="project" value="InterPro"/>
</dbReference>
<keyword evidence="4 5" id="KW-0472">Membrane</keyword>
<dbReference type="GO" id="GO:0005886">
    <property type="term" value="C:plasma membrane"/>
    <property type="evidence" value="ECO:0007669"/>
    <property type="project" value="UniProtKB-SubCell"/>
</dbReference>
<reference evidence="7 8" key="1">
    <citation type="submission" date="2019-01" db="EMBL/GenBank/DDBJ databases">
        <authorList>
            <person name="Brito A."/>
        </authorList>
    </citation>
    <scope>NUCLEOTIDE SEQUENCE [LARGE SCALE GENOMIC DNA]</scope>
    <source>
        <strain evidence="7">1</strain>
    </source>
</reference>
<feature type="transmembrane region" description="Helical" evidence="5">
    <location>
        <begin position="20"/>
        <end position="38"/>
    </location>
</feature>
<protein>
    <recommendedName>
        <fullName evidence="6">ABC transmembrane type-1 domain-containing protein</fullName>
    </recommendedName>
</protein>
<evidence type="ECO:0000313" key="7">
    <source>
        <dbReference type="EMBL" id="VEP12060.1"/>
    </source>
</evidence>
<dbReference type="InterPro" id="IPR036640">
    <property type="entry name" value="ABC1_TM_sf"/>
</dbReference>
<evidence type="ECO:0000256" key="4">
    <source>
        <dbReference type="ARBA" id="ARBA00023136"/>
    </source>
</evidence>
<accession>A0A563VKT4</accession>
<keyword evidence="3 5" id="KW-1133">Transmembrane helix</keyword>
<organism evidence="7 8">
    <name type="scientific">Hyella patelloides LEGE 07179</name>
    <dbReference type="NCBI Taxonomy" id="945734"/>
    <lineage>
        <taxon>Bacteria</taxon>
        <taxon>Bacillati</taxon>
        <taxon>Cyanobacteriota</taxon>
        <taxon>Cyanophyceae</taxon>
        <taxon>Pleurocapsales</taxon>
        <taxon>Hyellaceae</taxon>
        <taxon>Hyella</taxon>
    </lineage>
</organism>
<evidence type="ECO:0000259" key="6">
    <source>
        <dbReference type="PROSITE" id="PS50929"/>
    </source>
</evidence>
<evidence type="ECO:0000256" key="3">
    <source>
        <dbReference type="ARBA" id="ARBA00022989"/>
    </source>
</evidence>
<evidence type="ECO:0000256" key="2">
    <source>
        <dbReference type="ARBA" id="ARBA00022692"/>
    </source>
</evidence>
<keyword evidence="2 5" id="KW-0812">Transmembrane</keyword>
<dbReference type="AlphaFoldDB" id="A0A563VKT4"/>
<keyword evidence="8" id="KW-1185">Reference proteome</keyword>
<gene>
    <name evidence="7" type="ORF">H1P_1300020</name>
</gene>